<evidence type="ECO:0000256" key="2">
    <source>
        <dbReference type="SAM" id="Phobius"/>
    </source>
</evidence>
<sequence>MTTPGLLRDRSRTGPTPQPSSGRLSRPSTALGAVLVLVTFVPTSRVSGTVAWALLGLAVLALLACAGLHAPRLRWSAPAVLLLAVGAAATLSTVQHGTLPDLLRGALTTVLLAGCCLLAAHCTPADRDVVVAVVIALALAQLAFAAASAFLGLPAPWGLLGEAGSVFGSNELLPAVGGRTTGTMAHPIPFGTLMAAAAALAATARRLRPVPRLVLTAACASGVLLSGSRSAALVLLAGLLAGLLWPGATRTGAAGRVVVLLAAGVAVLVSDVPAHPALTSLEGTGSLTHRLGALEAVGRLLGRPLPETLFGSGEGSLLTLYADGLLQRDGFFAVDNQLVTTFALSGLVGVLCLVAAVGVGLLRGDRSTRAGALVVVLMFASFDTLEWTSTAVLLAVLVALGAARAPDEDRPGPA</sequence>
<dbReference type="InterPro" id="IPR051533">
    <property type="entry name" value="WaaL-like"/>
</dbReference>
<feature type="transmembrane region" description="Helical" evidence="2">
    <location>
        <begin position="75"/>
        <end position="96"/>
    </location>
</feature>
<name>A0A1M7V0H0_9ACTN</name>
<feature type="compositionally biased region" description="Polar residues" evidence="1">
    <location>
        <begin position="13"/>
        <end position="26"/>
    </location>
</feature>
<reference evidence="3 4" key="1">
    <citation type="submission" date="2016-12" db="EMBL/GenBank/DDBJ databases">
        <authorList>
            <person name="Song W.-J."/>
            <person name="Kurnit D.M."/>
        </authorList>
    </citation>
    <scope>NUCLEOTIDE SEQUENCE [LARGE SCALE GENOMIC DNA]</scope>
    <source>
        <strain evidence="3 4">DSM 43162</strain>
    </source>
</reference>
<keyword evidence="2" id="KW-0812">Transmembrane</keyword>
<dbReference type="EMBL" id="FRDM01000052">
    <property type="protein sequence ID" value="SHN88676.1"/>
    <property type="molecule type" value="Genomic_DNA"/>
</dbReference>
<dbReference type="AlphaFoldDB" id="A0A1M7V0H0"/>
<keyword evidence="2" id="KW-0472">Membrane</keyword>
<dbReference type="Proteomes" id="UP000184428">
    <property type="component" value="Unassembled WGS sequence"/>
</dbReference>
<evidence type="ECO:0000313" key="3">
    <source>
        <dbReference type="EMBL" id="SHN88676.1"/>
    </source>
</evidence>
<evidence type="ECO:0008006" key="5">
    <source>
        <dbReference type="Google" id="ProtNLM"/>
    </source>
</evidence>
<evidence type="ECO:0000256" key="1">
    <source>
        <dbReference type="SAM" id="MobiDB-lite"/>
    </source>
</evidence>
<evidence type="ECO:0000313" key="4">
    <source>
        <dbReference type="Proteomes" id="UP000184428"/>
    </source>
</evidence>
<feature type="transmembrane region" description="Helical" evidence="2">
    <location>
        <begin position="338"/>
        <end position="362"/>
    </location>
</feature>
<feature type="transmembrane region" description="Helical" evidence="2">
    <location>
        <begin position="257"/>
        <end position="278"/>
    </location>
</feature>
<feature type="transmembrane region" description="Helical" evidence="2">
    <location>
        <begin position="102"/>
        <end position="122"/>
    </location>
</feature>
<organism evidence="3 4">
    <name type="scientific">Geodermatophilus obscurus</name>
    <dbReference type="NCBI Taxonomy" id="1861"/>
    <lineage>
        <taxon>Bacteria</taxon>
        <taxon>Bacillati</taxon>
        <taxon>Actinomycetota</taxon>
        <taxon>Actinomycetes</taxon>
        <taxon>Geodermatophilales</taxon>
        <taxon>Geodermatophilaceae</taxon>
        <taxon>Geodermatophilus</taxon>
    </lineage>
</organism>
<dbReference type="PANTHER" id="PTHR37422">
    <property type="entry name" value="TEICHURONIC ACID BIOSYNTHESIS PROTEIN TUAE"/>
    <property type="match status" value="1"/>
</dbReference>
<feature type="region of interest" description="Disordered" evidence="1">
    <location>
        <begin position="1"/>
        <end position="26"/>
    </location>
</feature>
<accession>A0A1M7V0H0</accession>
<keyword evidence="2" id="KW-1133">Transmembrane helix</keyword>
<dbReference type="OrthoDB" id="5186621at2"/>
<dbReference type="RefSeq" id="WP_072921017.1">
    <property type="nucleotide sequence ID" value="NZ_FRDM01000052.1"/>
</dbReference>
<proteinExistence type="predicted"/>
<feature type="transmembrane region" description="Helical" evidence="2">
    <location>
        <begin position="213"/>
        <end position="245"/>
    </location>
</feature>
<dbReference type="PANTHER" id="PTHR37422:SF21">
    <property type="entry name" value="EXOQ-LIKE PROTEIN"/>
    <property type="match status" value="1"/>
</dbReference>
<feature type="transmembrane region" description="Helical" evidence="2">
    <location>
        <begin position="50"/>
        <end position="68"/>
    </location>
</feature>
<protein>
    <recommendedName>
        <fullName evidence="5">O-antigen ligase</fullName>
    </recommendedName>
</protein>
<gene>
    <name evidence="3" type="ORF">SAMN05660350_04662</name>
</gene>
<feature type="transmembrane region" description="Helical" evidence="2">
    <location>
        <begin position="374"/>
        <end position="403"/>
    </location>
</feature>
<feature type="transmembrane region" description="Helical" evidence="2">
    <location>
        <begin position="129"/>
        <end position="151"/>
    </location>
</feature>